<evidence type="ECO:0000313" key="2">
    <source>
        <dbReference type="Proteomes" id="UP001372834"/>
    </source>
</evidence>
<gene>
    <name evidence="1" type="ORF">RUM43_014069</name>
</gene>
<dbReference type="EMBL" id="JAWJWE010000043">
    <property type="protein sequence ID" value="KAK6617841.1"/>
    <property type="molecule type" value="Genomic_DNA"/>
</dbReference>
<evidence type="ECO:0000313" key="1">
    <source>
        <dbReference type="EMBL" id="KAK6617841.1"/>
    </source>
</evidence>
<proteinExistence type="predicted"/>
<organism evidence="1 2">
    <name type="scientific">Polyplax serrata</name>
    <name type="common">Common mouse louse</name>
    <dbReference type="NCBI Taxonomy" id="468196"/>
    <lineage>
        <taxon>Eukaryota</taxon>
        <taxon>Metazoa</taxon>
        <taxon>Ecdysozoa</taxon>
        <taxon>Arthropoda</taxon>
        <taxon>Hexapoda</taxon>
        <taxon>Insecta</taxon>
        <taxon>Pterygota</taxon>
        <taxon>Neoptera</taxon>
        <taxon>Paraneoptera</taxon>
        <taxon>Psocodea</taxon>
        <taxon>Troctomorpha</taxon>
        <taxon>Phthiraptera</taxon>
        <taxon>Anoplura</taxon>
        <taxon>Polyplacidae</taxon>
        <taxon>Polyplax</taxon>
    </lineage>
</organism>
<protein>
    <submittedName>
        <fullName evidence="1">Uncharacterized protein</fullName>
    </submittedName>
</protein>
<reference evidence="1 2" key="1">
    <citation type="submission" date="2023-10" db="EMBL/GenBank/DDBJ databases">
        <title>Genomes of two closely related lineages of the louse Polyplax serrata with different host specificities.</title>
        <authorList>
            <person name="Martinu J."/>
            <person name="Tarabai H."/>
            <person name="Stefka J."/>
            <person name="Hypsa V."/>
        </authorList>
    </citation>
    <scope>NUCLEOTIDE SEQUENCE [LARGE SCALE GENOMIC DNA]</scope>
    <source>
        <strain evidence="1">HR10_N</strain>
    </source>
</reference>
<dbReference type="Proteomes" id="UP001372834">
    <property type="component" value="Unassembled WGS sequence"/>
</dbReference>
<name>A0AAN8PBJ9_POLSC</name>
<dbReference type="AlphaFoldDB" id="A0AAN8PBJ9"/>
<accession>A0AAN8PBJ9</accession>
<sequence>MFENCQGSRKDNKCSEVAEKLVHLFGWRQTYKVEKLQKSLTAYNTHRGAKEFVLTQRAPPKQKEEKCHRAVTTQECSDINEGESCKEFIRNNLQKSYLCLPSNEVSVQYVKKCFVGTNNTDKIETTKKVYYKTDKRKERPKILRKNDVS</sequence>
<comment type="caution">
    <text evidence="1">The sequence shown here is derived from an EMBL/GenBank/DDBJ whole genome shotgun (WGS) entry which is preliminary data.</text>
</comment>